<feature type="compositionally biased region" description="Low complexity" evidence="1">
    <location>
        <begin position="52"/>
        <end position="70"/>
    </location>
</feature>
<evidence type="ECO:0000313" key="2">
    <source>
        <dbReference type="EMBL" id="PRW57588.1"/>
    </source>
</evidence>
<name>A0A2P6TU38_CHLSO</name>
<feature type="region of interest" description="Disordered" evidence="1">
    <location>
        <begin position="1"/>
        <end position="23"/>
    </location>
</feature>
<feature type="region of interest" description="Disordered" evidence="1">
    <location>
        <begin position="350"/>
        <end position="380"/>
    </location>
</feature>
<gene>
    <name evidence="2" type="ORF">C2E21_3389</name>
</gene>
<sequence length="380" mass="39606">MSASSGEGCSQPHSCQASFSAGQSGWQRSLDASVAYGDRDICRGVSRSGGQAAAAAPASAAPELHAQQPPGSGPPTPEAPCDAPAEADELHVRYRAAAQAGQAPVASAGQTVGSANSAAGAGERSGADYLTLRRMRSFVHCVAGSPIVQSALLFLEYEGEHPTALQASQAAAAGLAGPEAAGLEWTLAQMLALWLRAGYKQACESALLGALWVLESAHSAWRSPATVCLSSYTKFLGAISSELVRTLTVDWTASFKKMKHVVVEGQLDLLQRSGWRVRLDLAADVAPCHAALFDTLLLGSAQPDAGPQQAQQAQQEQAHAGADVGAAQQQWAASMRQLCASIRDLTRRLEAHQRASGPSRLPTPDCEDEPPAKRRRAAAA</sequence>
<dbReference type="AlphaFoldDB" id="A0A2P6TU38"/>
<dbReference type="OrthoDB" id="517988at2759"/>
<dbReference type="Proteomes" id="UP000239899">
    <property type="component" value="Unassembled WGS sequence"/>
</dbReference>
<evidence type="ECO:0000256" key="1">
    <source>
        <dbReference type="SAM" id="MobiDB-lite"/>
    </source>
</evidence>
<comment type="caution">
    <text evidence="2">The sequence shown here is derived from an EMBL/GenBank/DDBJ whole genome shotgun (WGS) entry which is preliminary data.</text>
</comment>
<accession>A0A2P6TU38</accession>
<feature type="region of interest" description="Disordered" evidence="1">
    <location>
        <begin position="303"/>
        <end position="322"/>
    </location>
</feature>
<proteinExistence type="predicted"/>
<evidence type="ECO:0000313" key="3">
    <source>
        <dbReference type="Proteomes" id="UP000239899"/>
    </source>
</evidence>
<feature type="region of interest" description="Disordered" evidence="1">
    <location>
        <begin position="47"/>
        <end position="83"/>
    </location>
</feature>
<dbReference type="EMBL" id="LHPG02000006">
    <property type="protein sequence ID" value="PRW57588.1"/>
    <property type="molecule type" value="Genomic_DNA"/>
</dbReference>
<organism evidence="2 3">
    <name type="scientific">Chlorella sorokiniana</name>
    <name type="common">Freshwater green alga</name>
    <dbReference type="NCBI Taxonomy" id="3076"/>
    <lineage>
        <taxon>Eukaryota</taxon>
        <taxon>Viridiplantae</taxon>
        <taxon>Chlorophyta</taxon>
        <taxon>core chlorophytes</taxon>
        <taxon>Trebouxiophyceae</taxon>
        <taxon>Chlorellales</taxon>
        <taxon>Chlorellaceae</taxon>
        <taxon>Chlorella clade</taxon>
        <taxon>Chlorella</taxon>
    </lineage>
</organism>
<reference evidence="2 3" key="1">
    <citation type="journal article" date="2018" name="Plant J.">
        <title>Genome sequences of Chlorella sorokiniana UTEX 1602 and Micractinium conductrix SAG 241.80: implications to maltose excretion by a green alga.</title>
        <authorList>
            <person name="Arriola M.B."/>
            <person name="Velmurugan N."/>
            <person name="Zhang Y."/>
            <person name="Plunkett M.H."/>
            <person name="Hondzo H."/>
            <person name="Barney B.M."/>
        </authorList>
    </citation>
    <scope>NUCLEOTIDE SEQUENCE [LARGE SCALE GENOMIC DNA]</scope>
    <source>
        <strain evidence="3">UTEX 1602</strain>
    </source>
</reference>
<keyword evidence="3" id="KW-1185">Reference proteome</keyword>
<protein>
    <submittedName>
        <fullName evidence="2">Uncharacterized protein</fullName>
    </submittedName>
</protein>